<organism evidence="1">
    <name type="scientific">Rhizophora mucronata</name>
    <name type="common">Asiatic mangrove</name>
    <dbReference type="NCBI Taxonomy" id="61149"/>
    <lineage>
        <taxon>Eukaryota</taxon>
        <taxon>Viridiplantae</taxon>
        <taxon>Streptophyta</taxon>
        <taxon>Embryophyta</taxon>
        <taxon>Tracheophyta</taxon>
        <taxon>Spermatophyta</taxon>
        <taxon>Magnoliopsida</taxon>
        <taxon>eudicotyledons</taxon>
        <taxon>Gunneridae</taxon>
        <taxon>Pentapetalae</taxon>
        <taxon>rosids</taxon>
        <taxon>fabids</taxon>
        <taxon>Malpighiales</taxon>
        <taxon>Rhizophoraceae</taxon>
        <taxon>Rhizophora</taxon>
    </lineage>
</organism>
<name>A0A2P2KZ24_RHIMU</name>
<sequence length="34" mass="4034">MGGLFRTPSVKQCLSFPNQVYIYIWTRKTEIDIK</sequence>
<accession>A0A2P2KZ24</accession>
<reference evidence="1" key="1">
    <citation type="submission" date="2018-02" db="EMBL/GenBank/DDBJ databases">
        <title>Rhizophora mucronata_Transcriptome.</title>
        <authorList>
            <person name="Meera S.P."/>
            <person name="Sreeshan A."/>
            <person name="Augustine A."/>
        </authorList>
    </citation>
    <scope>NUCLEOTIDE SEQUENCE</scope>
    <source>
        <tissue evidence="1">Leaf</tissue>
    </source>
</reference>
<proteinExistence type="predicted"/>
<dbReference type="AlphaFoldDB" id="A0A2P2KZ24"/>
<dbReference type="EMBL" id="GGEC01030472">
    <property type="protein sequence ID" value="MBX10956.1"/>
    <property type="molecule type" value="Transcribed_RNA"/>
</dbReference>
<protein>
    <submittedName>
        <fullName evidence="1">Uncharacterized protein</fullName>
    </submittedName>
</protein>
<evidence type="ECO:0000313" key="1">
    <source>
        <dbReference type="EMBL" id="MBX10956.1"/>
    </source>
</evidence>